<proteinExistence type="predicted"/>
<reference evidence="2" key="1">
    <citation type="journal article" date="2020" name="Nature">
        <title>Giant virus diversity and host interactions through global metagenomics.</title>
        <authorList>
            <person name="Schulz F."/>
            <person name="Roux S."/>
            <person name="Paez-Espino D."/>
            <person name="Jungbluth S."/>
            <person name="Walsh D.A."/>
            <person name="Denef V.J."/>
            <person name="McMahon K.D."/>
            <person name="Konstantinidis K.T."/>
            <person name="Eloe-Fadrosh E.A."/>
            <person name="Kyrpides N.C."/>
            <person name="Woyke T."/>
        </authorList>
    </citation>
    <scope>NUCLEOTIDE SEQUENCE</scope>
    <source>
        <strain evidence="2">GVMAG-M-3300009182-67</strain>
    </source>
</reference>
<feature type="compositionally biased region" description="Pro residues" evidence="1">
    <location>
        <begin position="301"/>
        <end position="312"/>
    </location>
</feature>
<dbReference type="EMBL" id="MN739040">
    <property type="protein sequence ID" value="QHS85106.1"/>
    <property type="molecule type" value="Genomic_DNA"/>
</dbReference>
<feature type="compositionally biased region" description="Low complexity" evidence="1">
    <location>
        <begin position="313"/>
        <end position="343"/>
    </location>
</feature>
<sequence>MGKNLNISVLVAARDEYISQLKCIILPLLIQGFNSIYNDAINISNNKNTIYKFQELLKQIPQWNQTILQEESKRIKKKCPYIMDIVTAIFVTNVKILASVRLKGSKDDIRVKIPTSDIFLHGIYIAAAERIFYDPFLFYHKHGNKFGKIQENRNNVKQIISYAVDETIRYHLPFDDILQKYLADALNGTADHSDSESESGEESVSDSDEESIGNDNLPSDEDSEPDEPELDASKVKSFSLNEKGGAVFGGELETKEPFMFQNENDSDSDSDTDSEVFHEPPKQNSFIPPVEHQFMSNTSPSYPPPPPPPPQVPQQQSYPVPPQQQNYQAPPQVPQQQNYQAPQENKFSFFS</sequence>
<dbReference type="InterPro" id="IPR043913">
    <property type="entry name" value="DUF5764"/>
</dbReference>
<dbReference type="AlphaFoldDB" id="A0A6C0AZ77"/>
<feature type="compositionally biased region" description="Acidic residues" evidence="1">
    <location>
        <begin position="264"/>
        <end position="274"/>
    </location>
</feature>
<organism evidence="2">
    <name type="scientific">viral metagenome</name>
    <dbReference type="NCBI Taxonomy" id="1070528"/>
    <lineage>
        <taxon>unclassified sequences</taxon>
        <taxon>metagenomes</taxon>
        <taxon>organismal metagenomes</taxon>
    </lineage>
</organism>
<dbReference type="Pfam" id="PF19068">
    <property type="entry name" value="DUF5764"/>
    <property type="match status" value="1"/>
</dbReference>
<evidence type="ECO:0000313" key="2">
    <source>
        <dbReference type="EMBL" id="QHS85106.1"/>
    </source>
</evidence>
<accession>A0A6C0AZ77</accession>
<evidence type="ECO:0000256" key="1">
    <source>
        <dbReference type="SAM" id="MobiDB-lite"/>
    </source>
</evidence>
<feature type="region of interest" description="Disordered" evidence="1">
    <location>
        <begin position="189"/>
        <end position="351"/>
    </location>
</feature>
<protein>
    <submittedName>
        <fullName evidence="2">Uncharacterized protein</fullName>
    </submittedName>
</protein>
<feature type="compositionally biased region" description="Acidic residues" evidence="1">
    <location>
        <begin position="196"/>
        <end position="230"/>
    </location>
</feature>
<name>A0A6C0AZ77_9ZZZZ</name>